<proteinExistence type="predicted"/>
<sequence>MGLPALNCFMFILRGRKGNRGHSRSQNGSITASLATGNKSPCRNDDNSDGGEEVRYVGPDLPEEIWHHICSLVPMRDTARAACVSHVFLSSWGCHPNLTFTKETMCSKEILGKWALYSNDERYITEYNNAIDNILANHRGAGVKKFVLHFHDPSNTQSYHRLNSWLQIAITPVLEELILYMFSKRLKYKFPCSLLSDGSGNTIRHLCLCNCVLRPAVNLSLRCLAKLHLHDVRIGENELGRILSNSFALESLILRHCEDIILLAIPCELQRLVWLEVFECSRLKLVENKAPNIFFFDFTGDEIELSLGEPLQLKNLTLERRCVINYAIDKLASSVPNLETLNLWSSREIVDARWCLANSSSSRSCALKFKIGAKAGNMIFYLWFLYSMLLLHWRLLNCLYQCNQSMT</sequence>
<dbReference type="EnsemblPlants" id="AVESA.00010b.r2.5DG0955860.1">
    <property type="protein sequence ID" value="AVESA.00010b.r2.5DG0955860.1.CDS"/>
    <property type="gene ID" value="AVESA.00010b.r2.5DG0955860"/>
</dbReference>
<evidence type="ECO:0000313" key="2">
    <source>
        <dbReference type="Proteomes" id="UP001732700"/>
    </source>
</evidence>
<protein>
    <submittedName>
        <fullName evidence="1">Uncharacterized protein</fullName>
    </submittedName>
</protein>
<reference evidence="1" key="1">
    <citation type="submission" date="2021-05" db="EMBL/GenBank/DDBJ databases">
        <authorList>
            <person name="Scholz U."/>
            <person name="Mascher M."/>
            <person name="Fiebig A."/>
        </authorList>
    </citation>
    <scope>NUCLEOTIDE SEQUENCE [LARGE SCALE GENOMIC DNA]</scope>
</reference>
<organism evidence="1 2">
    <name type="scientific">Avena sativa</name>
    <name type="common">Oat</name>
    <dbReference type="NCBI Taxonomy" id="4498"/>
    <lineage>
        <taxon>Eukaryota</taxon>
        <taxon>Viridiplantae</taxon>
        <taxon>Streptophyta</taxon>
        <taxon>Embryophyta</taxon>
        <taxon>Tracheophyta</taxon>
        <taxon>Spermatophyta</taxon>
        <taxon>Magnoliopsida</taxon>
        <taxon>Liliopsida</taxon>
        <taxon>Poales</taxon>
        <taxon>Poaceae</taxon>
        <taxon>BOP clade</taxon>
        <taxon>Pooideae</taxon>
        <taxon>Poodae</taxon>
        <taxon>Poeae</taxon>
        <taxon>Poeae Chloroplast Group 1 (Aveneae type)</taxon>
        <taxon>Aveninae</taxon>
        <taxon>Avena</taxon>
    </lineage>
</organism>
<accession>A0ACD5YDX5</accession>
<evidence type="ECO:0000313" key="1">
    <source>
        <dbReference type="EnsemblPlants" id="AVESA.00010b.r2.5DG0955860.1.CDS"/>
    </source>
</evidence>
<name>A0ACD5YDX5_AVESA</name>
<keyword evidence="2" id="KW-1185">Reference proteome</keyword>
<dbReference type="Proteomes" id="UP001732700">
    <property type="component" value="Chromosome 5D"/>
</dbReference>
<reference evidence="1" key="2">
    <citation type="submission" date="2025-09" db="UniProtKB">
        <authorList>
            <consortium name="EnsemblPlants"/>
        </authorList>
    </citation>
    <scope>IDENTIFICATION</scope>
</reference>